<protein>
    <submittedName>
        <fullName evidence="2">Uncharacterized protein</fullName>
    </submittedName>
</protein>
<dbReference type="Proteomes" id="UP000094065">
    <property type="component" value="Unassembled WGS sequence"/>
</dbReference>
<evidence type="ECO:0000256" key="1">
    <source>
        <dbReference type="SAM" id="MobiDB-lite"/>
    </source>
</evidence>
<evidence type="ECO:0000313" key="2">
    <source>
        <dbReference type="EMBL" id="ODN80944.1"/>
    </source>
</evidence>
<feature type="region of interest" description="Disordered" evidence="1">
    <location>
        <begin position="127"/>
        <end position="149"/>
    </location>
</feature>
<dbReference type="EMBL" id="AWGJ01000004">
    <property type="protein sequence ID" value="ODN80944.1"/>
    <property type="molecule type" value="Genomic_DNA"/>
</dbReference>
<dbReference type="GeneID" id="30154369"/>
<organism evidence="2 3">
    <name type="scientific">Cryptococcus amylolentus CBS 6039</name>
    <dbReference type="NCBI Taxonomy" id="1295533"/>
    <lineage>
        <taxon>Eukaryota</taxon>
        <taxon>Fungi</taxon>
        <taxon>Dikarya</taxon>
        <taxon>Basidiomycota</taxon>
        <taxon>Agaricomycotina</taxon>
        <taxon>Tremellomycetes</taxon>
        <taxon>Tremellales</taxon>
        <taxon>Cryptococcaceae</taxon>
        <taxon>Cryptococcus</taxon>
    </lineage>
</organism>
<name>A0A1E3HXB2_9TREE</name>
<feature type="compositionally biased region" description="Polar residues" evidence="1">
    <location>
        <begin position="139"/>
        <end position="149"/>
    </location>
</feature>
<keyword evidence="3" id="KW-1185">Reference proteome</keyword>
<sequence>MWYCREMGHNVTKCPMKKAGEAPAAAAGDLKREKEEEKDGHEETGFEESGSIGEICLAKERGCGEGKAARDRGDCFVLADGKGDTAHPGVSQLAPRGNLEELPTISPASRSELSKRYASIPVAACRNPITGSKDPLEAQLSTEEQSLLQ</sequence>
<dbReference type="AlphaFoldDB" id="A0A1E3HXB2"/>
<comment type="caution">
    <text evidence="2">The sequence shown here is derived from an EMBL/GenBank/DDBJ whole genome shotgun (WGS) entry which is preliminary data.</text>
</comment>
<feature type="region of interest" description="Disordered" evidence="1">
    <location>
        <begin position="1"/>
        <end position="51"/>
    </location>
</feature>
<feature type="compositionally biased region" description="Basic and acidic residues" evidence="1">
    <location>
        <begin position="29"/>
        <end position="44"/>
    </location>
</feature>
<accession>A0A1E3HXB2</accession>
<feature type="region of interest" description="Disordered" evidence="1">
    <location>
        <begin position="86"/>
        <end position="113"/>
    </location>
</feature>
<gene>
    <name evidence="2" type="ORF">L202_03060</name>
</gene>
<proteinExistence type="predicted"/>
<evidence type="ECO:0000313" key="3">
    <source>
        <dbReference type="Proteomes" id="UP000094065"/>
    </source>
</evidence>
<reference evidence="2 3" key="1">
    <citation type="submission" date="2016-06" db="EMBL/GenBank/DDBJ databases">
        <title>Evolution of pathogenesis and genome organization in the Tremellales.</title>
        <authorList>
            <person name="Cuomo C."/>
            <person name="Litvintseva A."/>
            <person name="Heitman J."/>
            <person name="Chen Y."/>
            <person name="Sun S."/>
            <person name="Springer D."/>
            <person name="Dromer F."/>
            <person name="Young S."/>
            <person name="Zeng Q."/>
            <person name="Chapman S."/>
            <person name="Gujja S."/>
            <person name="Saif S."/>
            <person name="Birren B."/>
        </authorList>
    </citation>
    <scope>NUCLEOTIDE SEQUENCE [LARGE SCALE GENOMIC DNA]</scope>
    <source>
        <strain evidence="2 3">CBS 6039</strain>
    </source>
</reference>
<dbReference type="RefSeq" id="XP_018995510.1">
    <property type="nucleotide sequence ID" value="XM_019136841.1"/>
</dbReference>